<organism evidence="2 3">
    <name type="scientific">Flavobacterium chilense</name>
    <dbReference type="NCBI Taxonomy" id="946677"/>
    <lineage>
        <taxon>Bacteria</taxon>
        <taxon>Pseudomonadati</taxon>
        <taxon>Bacteroidota</taxon>
        <taxon>Flavobacteriia</taxon>
        <taxon>Flavobacteriales</taxon>
        <taxon>Flavobacteriaceae</taxon>
        <taxon>Flavobacterium</taxon>
    </lineage>
</organism>
<name>A0A1M7C8X0_9FLAO</name>
<dbReference type="EMBL" id="FRBT01000002">
    <property type="protein sequence ID" value="SHL63576.1"/>
    <property type="molecule type" value="Genomic_DNA"/>
</dbReference>
<dbReference type="STRING" id="946677.SAMN05444484_10263"/>
<dbReference type="OrthoDB" id="1242812at2"/>
<dbReference type="AlphaFoldDB" id="A0A1M7C8X0"/>
<dbReference type="RefSeq" id="WP_068841539.1">
    <property type="nucleotide sequence ID" value="NZ_FRBT01000002.1"/>
</dbReference>
<protein>
    <recommendedName>
        <fullName evidence="4">Lipoprotein</fullName>
    </recommendedName>
</protein>
<feature type="region of interest" description="Disordered" evidence="1">
    <location>
        <begin position="28"/>
        <end position="52"/>
    </location>
</feature>
<evidence type="ECO:0000313" key="2">
    <source>
        <dbReference type="EMBL" id="SHL63576.1"/>
    </source>
</evidence>
<proteinExistence type="predicted"/>
<sequence length="248" mass="28082">MKYKILSIILVVFILSCKKESVKVSEIKNAETEKPSDTAATEEENEITDSGVLPTFPQTGKKAEDFVIKPYEIQFQAEGFLNDDQLKDIVIVLKNKNDPKDLRPALFLVKQKTGDYILKETSWNALSPEISYDDNKIYDYESVDIDKNKMLHVRLQGIGAVGTRETVYKYIDNKLVLVGVHTFNAGAGSQISVNYNLISGVADMELTDMIKDSMPSTHKIKNFKLKRQQLFVDDDPDSVLRNLPQADW</sequence>
<evidence type="ECO:0000256" key="1">
    <source>
        <dbReference type="SAM" id="MobiDB-lite"/>
    </source>
</evidence>
<gene>
    <name evidence="2" type="ORF">SAMN05444484_10263</name>
</gene>
<keyword evidence="3" id="KW-1185">Reference proteome</keyword>
<dbReference type="Proteomes" id="UP000184028">
    <property type="component" value="Unassembled WGS sequence"/>
</dbReference>
<evidence type="ECO:0000313" key="3">
    <source>
        <dbReference type="Proteomes" id="UP000184028"/>
    </source>
</evidence>
<evidence type="ECO:0008006" key="4">
    <source>
        <dbReference type="Google" id="ProtNLM"/>
    </source>
</evidence>
<accession>A0A1M7C8X0</accession>
<dbReference type="PROSITE" id="PS51257">
    <property type="entry name" value="PROKAR_LIPOPROTEIN"/>
    <property type="match status" value="1"/>
</dbReference>
<reference evidence="3" key="1">
    <citation type="submission" date="2016-11" db="EMBL/GenBank/DDBJ databases">
        <authorList>
            <person name="Varghese N."/>
            <person name="Submissions S."/>
        </authorList>
    </citation>
    <scope>NUCLEOTIDE SEQUENCE [LARGE SCALE GENOMIC DNA]</scope>
    <source>
        <strain evidence="3">DSM 24724</strain>
    </source>
</reference>